<dbReference type="PROSITE" id="PS00022">
    <property type="entry name" value="EGF_1"/>
    <property type="match status" value="3"/>
</dbReference>
<keyword evidence="6" id="KW-1133">Transmembrane helix</keyword>
<keyword evidence="2" id="KW-0677">Repeat</keyword>
<feature type="disulfide bond" evidence="4">
    <location>
        <begin position="654"/>
        <end position="663"/>
    </location>
</feature>
<evidence type="ECO:0000256" key="3">
    <source>
        <dbReference type="ARBA" id="ARBA00023157"/>
    </source>
</evidence>
<name>A0ABR4Q6Z1_9CEST</name>
<dbReference type="Gene3D" id="2.10.25.10">
    <property type="entry name" value="Laminin"/>
    <property type="match status" value="4"/>
</dbReference>
<feature type="disulfide bond" evidence="4">
    <location>
        <begin position="632"/>
        <end position="642"/>
    </location>
</feature>
<dbReference type="Pfam" id="PF25020">
    <property type="entry name" value="TTR_TEN1-4"/>
    <property type="match status" value="1"/>
</dbReference>
<keyword evidence="6" id="KW-0812">Transmembrane</keyword>
<evidence type="ECO:0000313" key="9">
    <source>
        <dbReference type="Proteomes" id="UP001651158"/>
    </source>
</evidence>
<feature type="region of interest" description="Disordered" evidence="5">
    <location>
        <begin position="1402"/>
        <end position="1421"/>
    </location>
</feature>
<gene>
    <name evidence="8" type="ORF">TcWFU_005091</name>
</gene>
<dbReference type="InterPro" id="IPR056822">
    <property type="entry name" value="TEN_NHL"/>
</dbReference>
<evidence type="ECO:0000256" key="1">
    <source>
        <dbReference type="ARBA" id="ARBA00022536"/>
    </source>
</evidence>
<dbReference type="Pfam" id="PF25023">
    <property type="entry name" value="TEN_YD-shell"/>
    <property type="match status" value="2"/>
</dbReference>
<feature type="region of interest" description="Disordered" evidence="5">
    <location>
        <begin position="492"/>
        <end position="511"/>
    </location>
</feature>
<feature type="compositionally biased region" description="Low complexity" evidence="5">
    <location>
        <begin position="58"/>
        <end position="71"/>
    </location>
</feature>
<dbReference type="Pfam" id="PF23093">
    <property type="entry name" value="GBD_Tenm3"/>
    <property type="match status" value="1"/>
</dbReference>
<dbReference type="InterPro" id="IPR057627">
    <property type="entry name" value="FN-plug_TEN1-4"/>
</dbReference>
<evidence type="ECO:0000256" key="6">
    <source>
        <dbReference type="SAM" id="Phobius"/>
    </source>
</evidence>
<evidence type="ECO:0000256" key="2">
    <source>
        <dbReference type="ARBA" id="ARBA00022737"/>
    </source>
</evidence>
<dbReference type="Gene3D" id="2.180.10.10">
    <property type="entry name" value="RHS repeat-associated core"/>
    <property type="match status" value="1"/>
</dbReference>
<dbReference type="PANTHER" id="PTHR11219:SF69">
    <property type="entry name" value="TENEURIN-A"/>
    <property type="match status" value="1"/>
</dbReference>
<sequence>MCWQDVSRAWMGGIWGGQDVGDAGYWLRKRLPPGGRMVGHMPSTISQDLLSASAGGATNVDDNQNSTSSTTNGGGGGVTGPPESLGKSPSVVAMVSANSPSALVTTPLMNFYDASATSGGVNTYVSNSHIGNASARAGGKSTTGDNVGSSNHASRPFWRCSWQYWVILICVLAFLLAVSFAVFFSENAKWLENRLHEKYAQDPAIFGLFNPHNPPQKIEPNTQVKIRLEPMGLWAGHWHIQSDLCTIYNITLTSELSSVGVFLRYSTMPTIVHYSHFDRILGRQLKADTVVKKDAADLPKEAFPSVPSAIHAKPNVPRTTGRVRCLKKGHWFISIVNDQPRTEDIILSMAEIVMPRGCPNDCSNRGICSQGVCDCLNGLTGKDCSSVEDVPICSGHGEYRQGKCHCFSEWKGPECETLWSECPDPTCSGHGRCVTGECLCFDSFGGDSCQFRTCSSHNCSGNGVCVDGVCRCFSGWGGSACDRRETSDLSIGGIDFPNQSQQKDASGSSPTPDAACSFNGYREPTTGHCRCFPGFEGTACEKDVTCASRCVNGVCMGDRRQLLAGGPALPGLLPAATALIDPAVCFCNDGWRGVNCDVPTCNAKCLLNGQCVNDTCVCNRGWSGTNCNLNECPLGCSGQGHCIQDDSGHYFCQCFTNRKGSACQASHEIFCNDARDDDQDGLIDCLDPDCCSTEHCEKLIRLQGNQQQVVEDARQSCAHSTEISALILSTKLSPPGSSFYDQLEFLLLRDLTTDKVDPRRVSVVRGVVRQWDSTPFWGCRVFDRLNPVIGSALTDKNGRFELVVDGGFLVQLEFIRHPTSRFTAQLDVYVPVNQIVNIGDFYLIDRSLSRPSSAPSSSPLKKRAFHDGAVTGVGGMLPASPIFGDLWVAGLLPSINSESALDFCPPDVHDISRLGGPKIEPKWSGNEEGNNADDLVCFDSDGAVCASRGGIFFHRYALKPSRLHLVYSSDKATKSSSFLVVKMLADDRPPPDKLNEVHLSIDVAGLRQSWRFEPFQGLDFTFVWNRTDGYNRSVYGRVLARVSVGFLYAQCPSVFWEHRVVHIDGNDIAPTDLAGWNLDARHIFAPNQGVVYMGDGRRASVRDDNLVVELILGKPNARRLANRCEVCLGRARGNPIFRAVALATDETGRLLVSDGHFLRCLQAESHRQTIDNLSSYGDTPTSVYGSSSQSSSSSSDWLVSDVRSMGFLNCGTGEEDWPTYFIARHPISSEELEALSKGGIGGGRAGIFISDTRNRTIWWTSLARRDFSQMVISEQCPPNDTMSDCLRRPLTNPKGLVVTYNEDLFFIDNKRLWRYQLRSQSGQSASRVELVIGQLDETAVPMSCEKSLPTNKVQLIDPSFVAYNPVEDSIYYVDDKRVFRLHLASRMVSLAAGRLPGCKSRNTLTSTTASTSSSSSSTPFETTKAPFAVNVEFTEIRGIAFSSLGELYIAESEVIWIRHSDGRLHLFAGSLSKSVRDTSQITNLHLLYPPRKSLLYSQSALLTEHPAPDFHFGNITSIAVGIFDEVFVSDVEHNAVFVVHPKPPRLRANGKYFIRRMASEIQVFEKQGQLEGVVDTLTQHRVSAFAFTASGWLSTVRMGASESSLGRSPLGFPQQVLLNTGETYNITLAPMNRGFGSIVNPLGGLTRYEYSDGGQMTKIWTVSSALPYVVTYSSTNGLLEAIVLPSGWFYPLRKTKSWKRGIDIFEDTKMRKVSMISSPTTEVIKLTYSGGAQEVVFERLEPPSSSLDSAENHASWQIGRRIRMYVQPQSSENLFLPTANSLLTVGNASTKVLRTIENLVMSSFDVFGVISQDAETGGRFARKRRSSWLSGRSSSSLFLGRGQRDITTDSAIQKTRKTLSINGQPVLSVTLDRESRTEAFRSPSSDRLLLQITYNANMQPTAFATQSLGSLPHSGFVDMSGGFTANTSKTNIQEALLAPLRIIYTREGQVKEAFWGASNYRLSYDSRRRLRTAEIGSTLNTLVFDYQSPTLPHLLTEISVSGVGTYRLVYKHDPLTGENGLSHIITPLGVYRTFSLFTSLGVERLTLFPWALEAGSASAAAFTFDWETRVPPSTASHGYPLARFTWPSGRRDAINEFEIDEKRQFGAGTLVTHVRGDLSLAGTRRVDSARGKLLAYSYEYEYDHSFVVSGIRSCLFQSATASPLWCHRSHVTFNNWAGYSINPLGVNFFQQGLSTTLVWSQSGLQLNRRFDNSQRLLTVSLQRESKRQEVIINVTFEYSGDSLLPSDMSMETIEDVPMRTHYRRGPGGRIEGIDCEVIGSSRRRHVQVVYNEESRVSDLRHYISDSQFAKAGNSESKHISTKFVYERGLLSGFGNWKYVFDEDGCLVERRLRDSGSIEDLFEYDSKGLLRWVERRVMPSSMGEGQWKQKQQSISNDPVCNGPENSCYHQEIGLMMDYAVQFLYDTEDRLVVARNTLAIDDMIQFFYAHPQHRNRLTSFFHHGKGKAYYLTYEQQTGHLFAIEEVDLSASGDSNPERKLYIIITDTEGSPIALYADEKILWTAEYSATGGRRLMNRGFFNTPLLDDFTVPLGYRGALMDPHTGFLFHTPTWQAYDPIGATLTSPDWRRAVTSRLQRLRRYPQALDLHTWFSESNDLDPLARLQEAMKGPAWWLRGLDRGIDRLFPSLQLETGAIPAPSMEGELNHLPAKCSQGLAMTSGRLQQARRINDQLEGLGIIDAARLASNTALGAWFDTVCPIAKIKTTPPVFGVDVSFFLSSDGTISVPRSENNISLVRIAKVLFSGAKLMDSWYLPTPSHGGMAAVTSFVQLFVKVTPSLNTDLQTLQLQRSTLLSQTPVRLGGSTSPLSGVRVSLDNSAGAELRISSAASPGVEWRLRYEENWAVASGRVLREAQSRGIEGAQRRAALKAGERGRGPRTSPKPWPLWPSNSAEMRQMESEGGVVKGFAWKPVIREPKRAAVLTELLDDPAIYQLQPVTEKSVSVEN</sequence>
<organism evidence="8 9">
    <name type="scientific">Taenia crassiceps</name>
    <dbReference type="NCBI Taxonomy" id="6207"/>
    <lineage>
        <taxon>Eukaryota</taxon>
        <taxon>Metazoa</taxon>
        <taxon>Spiralia</taxon>
        <taxon>Lophotrochozoa</taxon>
        <taxon>Platyhelminthes</taxon>
        <taxon>Cestoda</taxon>
        <taxon>Eucestoda</taxon>
        <taxon>Cyclophyllidea</taxon>
        <taxon>Taeniidae</taxon>
        <taxon>Taenia</taxon>
    </lineage>
</organism>
<dbReference type="InterPro" id="IPR056823">
    <property type="entry name" value="TEN-like_YD-shell"/>
</dbReference>
<evidence type="ECO:0000313" key="8">
    <source>
        <dbReference type="EMBL" id="KAL5105466.1"/>
    </source>
</evidence>
<dbReference type="InterPro" id="IPR056820">
    <property type="entry name" value="TEN_TTR-like"/>
</dbReference>
<dbReference type="PANTHER" id="PTHR11219">
    <property type="entry name" value="TENEURIN AND N-ACETYLGLUCOSAMINE-1-PHOSPHODIESTER ALPHA-N-ACETYLGLUCOSAMINIDASE"/>
    <property type="match status" value="1"/>
</dbReference>
<feature type="compositionally biased region" description="Low complexity" evidence="5">
    <location>
        <begin position="1403"/>
        <end position="1421"/>
    </location>
</feature>
<comment type="caution">
    <text evidence="4">Lacks conserved residue(s) required for the propagation of feature annotation.</text>
</comment>
<dbReference type="SUPFAM" id="SSF57196">
    <property type="entry name" value="EGF/Laminin"/>
    <property type="match status" value="1"/>
</dbReference>
<dbReference type="InterPro" id="IPR057629">
    <property type="entry name" value="Teneurin1-4_GBD"/>
</dbReference>
<dbReference type="Pfam" id="PF25021">
    <property type="entry name" value="TEN_NHL"/>
    <property type="match status" value="1"/>
</dbReference>
<dbReference type="Gene3D" id="2.60.120.260">
    <property type="entry name" value="Galactose-binding domain-like"/>
    <property type="match status" value="1"/>
</dbReference>
<dbReference type="PROSITE" id="PS50026">
    <property type="entry name" value="EGF_3"/>
    <property type="match status" value="1"/>
</dbReference>
<dbReference type="Pfam" id="PF24329">
    <property type="entry name" value="FN-plug_TEN1-4"/>
    <property type="match status" value="1"/>
</dbReference>
<dbReference type="SUPFAM" id="SSF101898">
    <property type="entry name" value="NHL repeat"/>
    <property type="match status" value="1"/>
</dbReference>
<feature type="domain" description="EGF-like" evidence="7">
    <location>
        <begin position="628"/>
        <end position="664"/>
    </location>
</feature>
<feature type="compositionally biased region" description="Polar residues" evidence="5">
    <location>
        <begin position="497"/>
        <end position="511"/>
    </location>
</feature>
<protein>
    <submittedName>
        <fullName evidence="8">Teneurin-3</fullName>
    </submittedName>
</protein>
<dbReference type="Proteomes" id="UP001651158">
    <property type="component" value="Unassembled WGS sequence"/>
</dbReference>
<dbReference type="SMART" id="SM00181">
    <property type="entry name" value="EGF"/>
    <property type="match status" value="6"/>
</dbReference>
<reference evidence="8 9" key="1">
    <citation type="journal article" date="2022" name="Front. Cell. Infect. Microbiol.">
        <title>The Genomes of Two Strains of Taenia crassiceps the Animal Model for the Study of Human Cysticercosis.</title>
        <authorList>
            <person name="Bobes R.J."/>
            <person name="Estrada K."/>
            <person name="Rios-Valencia D.G."/>
            <person name="Calderon-Gallegos A."/>
            <person name="de la Torre P."/>
            <person name="Carrero J.C."/>
            <person name="Sanchez-Flores A."/>
            <person name="Laclette J.P."/>
        </authorList>
    </citation>
    <scope>NUCLEOTIDE SEQUENCE [LARGE SCALE GENOMIC DNA]</scope>
    <source>
        <strain evidence="8">WFUcys</strain>
    </source>
</reference>
<feature type="region of interest" description="Disordered" evidence="5">
    <location>
        <begin position="54"/>
        <end position="89"/>
    </location>
</feature>
<evidence type="ECO:0000259" key="7">
    <source>
        <dbReference type="PROSITE" id="PS50026"/>
    </source>
</evidence>
<dbReference type="EMBL" id="JAKROA010000008">
    <property type="protein sequence ID" value="KAL5105466.1"/>
    <property type="molecule type" value="Genomic_DNA"/>
</dbReference>
<accession>A0ABR4Q6Z1</accession>
<comment type="caution">
    <text evidence="8">The sequence shown here is derived from an EMBL/GenBank/DDBJ whole genome shotgun (WGS) entry which is preliminary data.</text>
</comment>
<dbReference type="InterPro" id="IPR051216">
    <property type="entry name" value="Teneurin"/>
</dbReference>
<proteinExistence type="predicted"/>
<dbReference type="PROSITE" id="PS01186">
    <property type="entry name" value="EGF_2"/>
    <property type="match status" value="1"/>
</dbReference>
<evidence type="ECO:0000256" key="4">
    <source>
        <dbReference type="PROSITE-ProRule" id="PRU00076"/>
    </source>
</evidence>
<keyword evidence="1 4" id="KW-0245">EGF-like domain</keyword>
<feature type="transmembrane region" description="Helical" evidence="6">
    <location>
        <begin position="164"/>
        <end position="184"/>
    </location>
</feature>
<keyword evidence="9" id="KW-1185">Reference proteome</keyword>
<dbReference type="InterPro" id="IPR000742">
    <property type="entry name" value="EGF"/>
</dbReference>
<evidence type="ECO:0000256" key="5">
    <source>
        <dbReference type="SAM" id="MobiDB-lite"/>
    </source>
</evidence>
<keyword evidence="3 4" id="KW-1015">Disulfide bond</keyword>
<keyword evidence="6" id="KW-0472">Membrane</keyword>
<dbReference type="Pfam" id="PF25024">
    <property type="entry name" value="EGF_TEN"/>
    <property type="match status" value="1"/>
</dbReference>